<feature type="compositionally biased region" description="Basic and acidic residues" evidence="1">
    <location>
        <begin position="559"/>
        <end position="571"/>
    </location>
</feature>
<dbReference type="PANTHER" id="PTHR13338:SF4">
    <property type="entry name" value="NADH DEHYDROGENASE [UBIQUINONE] 1 ALPHA SUBCOMPLEX ASSEMBLY FACTOR 4"/>
    <property type="match status" value="1"/>
</dbReference>
<feature type="compositionally biased region" description="Basic and acidic residues" evidence="1">
    <location>
        <begin position="440"/>
        <end position="452"/>
    </location>
</feature>
<dbReference type="OrthoDB" id="2434756at2759"/>
<protein>
    <submittedName>
        <fullName evidence="2">(apollo) hypothetical protein</fullName>
    </submittedName>
</protein>
<dbReference type="EMBL" id="CAJQZP010001576">
    <property type="protein sequence ID" value="CAG5055035.1"/>
    <property type="molecule type" value="Genomic_DNA"/>
</dbReference>
<feature type="region of interest" description="Disordered" evidence="1">
    <location>
        <begin position="438"/>
        <end position="463"/>
    </location>
</feature>
<name>A0A8S3Y4D3_PARAO</name>
<dbReference type="PANTHER" id="PTHR13338">
    <property type="entry name" value="UPF0240 PROTEIN"/>
    <property type="match status" value="1"/>
</dbReference>
<accession>A0A8S3Y4D3</accession>
<reference evidence="2" key="1">
    <citation type="submission" date="2021-04" db="EMBL/GenBank/DDBJ databases">
        <authorList>
            <person name="Tunstrom K."/>
        </authorList>
    </citation>
    <scope>NUCLEOTIDE SEQUENCE</scope>
</reference>
<proteinExistence type="predicted"/>
<dbReference type="AlphaFoldDB" id="A0A8S3Y4D3"/>
<evidence type="ECO:0000313" key="2">
    <source>
        <dbReference type="EMBL" id="CAG5055035.1"/>
    </source>
</evidence>
<evidence type="ECO:0000256" key="1">
    <source>
        <dbReference type="SAM" id="MobiDB-lite"/>
    </source>
</evidence>
<dbReference type="Pfam" id="PF06784">
    <property type="entry name" value="UPF0240"/>
    <property type="match status" value="1"/>
</dbReference>
<sequence length="581" mass="66553">MTSHEAIGWMRICRPGSVIGQQQEWLEQLEPWLIKQGNLYRRRTFGDDDKFPKHEYGLYSITEKALKQKPILFSKSPSPLPPIQRHNRIDISLQPRPHASKTRDGENNENEETFLTSCDLTVKPSVPMSRMKGCIINSSAVFENDGLDCQSENLNVPKWKRILFCHSCTNVWNKNDNNKSRRSCGSGDPRSLGWPTTSTFLEKKNTPNHHDCYKKISSEYAPIPTFCTTQGPIVKTVNEARDFLMRAYKENRERQLRSTPGITAKMPLQRPNEHYESIYGITTCNAPSSFVAGESSHSYYRRRLGRSPSPPQARLVAEQSRATNTPPLKLRMLKKDSSKSTIRDALSKLKCAINKKIRLTPPEMGALVTKVLRPIKSFNIENRAHRVISKEKPVPAPKYEANIEDLKRTLEAVPNLDDKLDKKDPALDGRLKDVYVTSHGRPEDDITREKMKQNPNRPLPQERRQVQNYDLGLKEPDTIPYGRTTLRRALEFIESHQMNPSEVTASKIALEYKLKEKDVETILKYFKTYEIYIPETKKSAATFAGPATFRKQLQNTEVKQLEDSKNDKVETRGSNQMKGKV</sequence>
<dbReference type="Proteomes" id="UP000691718">
    <property type="component" value="Unassembled WGS sequence"/>
</dbReference>
<feature type="region of interest" description="Disordered" evidence="1">
    <location>
        <begin position="556"/>
        <end position="581"/>
    </location>
</feature>
<dbReference type="GO" id="GO:0005739">
    <property type="term" value="C:mitochondrion"/>
    <property type="evidence" value="ECO:0007669"/>
    <property type="project" value="TreeGrafter"/>
</dbReference>
<organism evidence="2 3">
    <name type="scientific">Parnassius apollo</name>
    <name type="common">Apollo butterfly</name>
    <name type="synonym">Papilio apollo</name>
    <dbReference type="NCBI Taxonomy" id="110799"/>
    <lineage>
        <taxon>Eukaryota</taxon>
        <taxon>Metazoa</taxon>
        <taxon>Ecdysozoa</taxon>
        <taxon>Arthropoda</taxon>
        <taxon>Hexapoda</taxon>
        <taxon>Insecta</taxon>
        <taxon>Pterygota</taxon>
        <taxon>Neoptera</taxon>
        <taxon>Endopterygota</taxon>
        <taxon>Lepidoptera</taxon>
        <taxon>Glossata</taxon>
        <taxon>Ditrysia</taxon>
        <taxon>Papilionoidea</taxon>
        <taxon>Papilionidae</taxon>
        <taxon>Parnassiinae</taxon>
        <taxon>Parnassini</taxon>
        <taxon>Parnassius</taxon>
        <taxon>Parnassius</taxon>
    </lineage>
</organism>
<keyword evidence="3" id="KW-1185">Reference proteome</keyword>
<feature type="compositionally biased region" description="Polar residues" evidence="1">
    <location>
        <begin position="572"/>
        <end position="581"/>
    </location>
</feature>
<dbReference type="GO" id="GO:0032981">
    <property type="term" value="P:mitochondrial respiratory chain complex I assembly"/>
    <property type="evidence" value="ECO:0007669"/>
    <property type="project" value="InterPro"/>
</dbReference>
<comment type="caution">
    <text evidence="2">The sequence shown here is derived from an EMBL/GenBank/DDBJ whole genome shotgun (WGS) entry which is preliminary data.</text>
</comment>
<gene>
    <name evidence="2" type="ORF">PAPOLLO_LOCUS26135</name>
</gene>
<evidence type="ECO:0000313" key="3">
    <source>
        <dbReference type="Proteomes" id="UP000691718"/>
    </source>
</evidence>
<feature type="region of interest" description="Disordered" evidence="1">
    <location>
        <begin position="76"/>
        <end position="111"/>
    </location>
</feature>
<dbReference type="InterPro" id="IPR009622">
    <property type="entry name" value="NDUFAF4"/>
</dbReference>